<feature type="transmembrane region" description="Helical" evidence="7">
    <location>
        <begin position="114"/>
        <end position="136"/>
    </location>
</feature>
<evidence type="ECO:0000256" key="2">
    <source>
        <dbReference type="ARBA" id="ARBA00006464"/>
    </source>
</evidence>
<dbReference type="GO" id="GO:0016020">
    <property type="term" value="C:membrane"/>
    <property type="evidence" value="ECO:0007669"/>
    <property type="project" value="UniProtKB-SubCell"/>
</dbReference>
<keyword evidence="3 9" id="KW-0808">Transferase</keyword>
<evidence type="ECO:0000256" key="1">
    <source>
        <dbReference type="ARBA" id="ARBA00004141"/>
    </source>
</evidence>
<dbReference type="AlphaFoldDB" id="A0AA43MB99"/>
<dbReference type="PANTHER" id="PTHR30576">
    <property type="entry name" value="COLANIC BIOSYNTHESIS UDP-GLUCOSE LIPID CARRIER TRANSFERASE"/>
    <property type="match status" value="1"/>
</dbReference>
<evidence type="ECO:0000313" key="9">
    <source>
        <dbReference type="EMBL" id="MDH6504724.1"/>
    </source>
</evidence>
<reference evidence="9" key="1">
    <citation type="submission" date="2023-04" db="EMBL/GenBank/DDBJ databases">
        <title>Genome Encyclopedia of Bacteria and Archaea VI: Functional Genomics of Type Strains.</title>
        <authorList>
            <person name="Whitman W."/>
        </authorList>
    </citation>
    <scope>NUCLEOTIDE SEQUENCE</scope>
    <source>
        <strain evidence="9">Enz.4-51</strain>
    </source>
</reference>
<dbReference type="InterPro" id="IPR003362">
    <property type="entry name" value="Bact_transf"/>
</dbReference>
<feature type="domain" description="Bacterial sugar transferase" evidence="8">
    <location>
        <begin position="263"/>
        <end position="445"/>
    </location>
</feature>
<evidence type="ECO:0000259" key="8">
    <source>
        <dbReference type="Pfam" id="PF02397"/>
    </source>
</evidence>
<dbReference type="GO" id="GO:0089702">
    <property type="term" value="F:undecaprenyl-phosphate glucose phosphotransferase activity"/>
    <property type="evidence" value="ECO:0007669"/>
    <property type="project" value="TreeGrafter"/>
</dbReference>
<dbReference type="PANTHER" id="PTHR30576:SF21">
    <property type="entry name" value="UDP-GLUCOSE:UNDECAPRENYL-PHOSPHATE GLUCOSE-1-PHOSPHATE TRANSFERASE"/>
    <property type="match status" value="1"/>
</dbReference>
<dbReference type="GO" id="GO:0009242">
    <property type="term" value="P:colanic acid biosynthetic process"/>
    <property type="evidence" value="ECO:0007669"/>
    <property type="project" value="TreeGrafter"/>
</dbReference>
<evidence type="ECO:0000256" key="7">
    <source>
        <dbReference type="SAM" id="Phobius"/>
    </source>
</evidence>
<dbReference type="RefSeq" id="WP_280756975.1">
    <property type="nucleotide sequence ID" value="NZ_JARXXW010000014.1"/>
</dbReference>
<accession>A0AA43MB99</accession>
<dbReference type="InterPro" id="IPR017475">
    <property type="entry name" value="EPS_sugar_tfrase"/>
</dbReference>
<feature type="transmembrane region" description="Helical" evidence="7">
    <location>
        <begin position="268"/>
        <end position="289"/>
    </location>
</feature>
<comment type="subcellular location">
    <subcellularLocation>
        <location evidence="1">Membrane</location>
        <topology evidence="1">Multi-pass membrane protein</topology>
    </subcellularLocation>
</comment>
<evidence type="ECO:0000256" key="3">
    <source>
        <dbReference type="ARBA" id="ARBA00022679"/>
    </source>
</evidence>
<protein>
    <submittedName>
        <fullName evidence="9">Colanic acid biosynthesis UDP-glucose lipid carrier transferase</fullName>
    </submittedName>
</protein>
<evidence type="ECO:0000256" key="5">
    <source>
        <dbReference type="ARBA" id="ARBA00022989"/>
    </source>
</evidence>
<evidence type="ECO:0000256" key="4">
    <source>
        <dbReference type="ARBA" id="ARBA00022692"/>
    </source>
</evidence>
<keyword evidence="6 7" id="KW-0472">Membrane</keyword>
<feature type="transmembrane region" description="Helical" evidence="7">
    <location>
        <begin position="48"/>
        <end position="69"/>
    </location>
</feature>
<comment type="caution">
    <text evidence="9">The sequence shown here is derived from an EMBL/GenBank/DDBJ whole genome shotgun (WGS) entry which is preliminary data.</text>
</comment>
<sequence length="453" mass="51597">MNTPISGRIRPFSNELASLTRVLDALLIWLGLKVLCQLYPIDPAQADFYQYLSFISITLYLLVANFRSVYRSARLEGYFQIAQKIIGSWFIVVFALIALAFLTKSSNIYSRVIISSWLILTPALLIAERIVIFFILRFMRAQGSNSRTYIIFGNQENSELLQRMISQTPWTGLIHSSTTENYDDLISQISDKHIDYVFITNAENNPEMMHKAIAGLSDSTASVYIVPQLFLHNTFDAGWVTLGKTPMITVNDHPFYGSHWVLKKLEDMILGSLIFLLTLPLMLLIAIGIKLSSKGPVLFKQRRYGLNGEVIKVLKFRTMRTLDDSNVVIQASKDDPRITKLGRILRKTSLDELPQFWNVLQGTMSIVGPRPHAIAHNEEYRQLIAGYMLRHKVKPGITGWAQVNGFRGETETLDKMQSRVEYDLFYINNWTLALDLKIIGLTILKGFVNKSAY</sequence>
<keyword evidence="4 7" id="KW-0812">Transmembrane</keyword>
<dbReference type="Proteomes" id="UP001161160">
    <property type="component" value="Unassembled WGS sequence"/>
</dbReference>
<gene>
    <name evidence="9" type="ORF">M2127_002053</name>
</gene>
<feature type="transmembrane region" description="Helical" evidence="7">
    <location>
        <begin position="81"/>
        <end position="102"/>
    </location>
</feature>
<dbReference type="NCBIfam" id="TIGR03025">
    <property type="entry name" value="EPS_sugtrans"/>
    <property type="match status" value="1"/>
</dbReference>
<organism evidence="9 10">
    <name type="scientific">Polynucleobacter sphagniphilus</name>
    <dbReference type="NCBI Taxonomy" id="1743169"/>
    <lineage>
        <taxon>Bacteria</taxon>
        <taxon>Pseudomonadati</taxon>
        <taxon>Pseudomonadota</taxon>
        <taxon>Betaproteobacteria</taxon>
        <taxon>Burkholderiales</taxon>
        <taxon>Burkholderiaceae</taxon>
        <taxon>Polynucleobacter</taxon>
    </lineage>
</organism>
<dbReference type="InterPro" id="IPR017473">
    <property type="entry name" value="Undecaprenyl-P_gluc_Ptfrase"/>
</dbReference>
<dbReference type="NCBIfam" id="TIGR03023">
    <property type="entry name" value="WcaJ_sugtrans"/>
    <property type="match status" value="1"/>
</dbReference>
<dbReference type="EMBL" id="JARXYA010000012">
    <property type="protein sequence ID" value="MDH6504724.1"/>
    <property type="molecule type" value="Genomic_DNA"/>
</dbReference>
<dbReference type="Pfam" id="PF13727">
    <property type="entry name" value="CoA_binding_3"/>
    <property type="match status" value="1"/>
</dbReference>
<proteinExistence type="inferred from homology"/>
<keyword evidence="10" id="KW-1185">Reference proteome</keyword>
<comment type="similarity">
    <text evidence="2">Belongs to the bacterial sugar transferase family.</text>
</comment>
<name>A0AA43MB99_9BURK</name>
<evidence type="ECO:0000313" key="10">
    <source>
        <dbReference type="Proteomes" id="UP001161160"/>
    </source>
</evidence>
<dbReference type="Pfam" id="PF02397">
    <property type="entry name" value="Bac_transf"/>
    <property type="match status" value="1"/>
</dbReference>
<keyword evidence="5 7" id="KW-1133">Transmembrane helix</keyword>
<evidence type="ECO:0000256" key="6">
    <source>
        <dbReference type="ARBA" id="ARBA00023136"/>
    </source>
</evidence>